<dbReference type="EMBL" id="JACHGR010000006">
    <property type="protein sequence ID" value="MBB6056153.1"/>
    <property type="molecule type" value="Genomic_DNA"/>
</dbReference>
<keyword evidence="5" id="KW-0186">Copper</keyword>
<dbReference type="InterPro" id="IPR008972">
    <property type="entry name" value="Cupredoxin"/>
</dbReference>
<keyword evidence="6" id="KW-0732">Signal</keyword>
<name>A0A841GR90_9GAMM</name>
<feature type="binding site" evidence="5">
    <location>
        <position position="59"/>
    </location>
    <ligand>
        <name>Cu cation</name>
        <dbReference type="ChEBI" id="CHEBI:23378"/>
    </ligand>
</feature>
<organism evidence="8 9">
    <name type="scientific">Tolumonas osonensis</name>
    <dbReference type="NCBI Taxonomy" id="675874"/>
    <lineage>
        <taxon>Bacteria</taxon>
        <taxon>Pseudomonadati</taxon>
        <taxon>Pseudomonadota</taxon>
        <taxon>Gammaproteobacteria</taxon>
        <taxon>Aeromonadales</taxon>
        <taxon>Aeromonadaceae</taxon>
        <taxon>Tolumonas</taxon>
    </lineage>
</organism>
<keyword evidence="3" id="KW-0574">Periplasm</keyword>
<keyword evidence="5" id="KW-0479">Metal-binding</keyword>
<dbReference type="PANTHER" id="PTHR36507:SF1">
    <property type="entry name" value="BLL1555 PROTEIN"/>
    <property type="match status" value="1"/>
</dbReference>
<comment type="subcellular location">
    <subcellularLocation>
        <location evidence="1">Periplasm</location>
    </subcellularLocation>
</comment>
<dbReference type="AlphaFoldDB" id="A0A841GR90"/>
<dbReference type="SUPFAM" id="SSF49503">
    <property type="entry name" value="Cupredoxins"/>
    <property type="match status" value="1"/>
</dbReference>
<proteinExistence type="predicted"/>
<dbReference type="GO" id="GO:0009055">
    <property type="term" value="F:electron transfer activity"/>
    <property type="evidence" value="ECO:0007669"/>
    <property type="project" value="InterPro"/>
</dbReference>
<dbReference type="CDD" id="cd13921">
    <property type="entry name" value="Amicyanin"/>
    <property type="match status" value="1"/>
</dbReference>
<comment type="cofactor">
    <cofactor evidence="5">
        <name>Cu cation</name>
        <dbReference type="ChEBI" id="CHEBI:23378"/>
    </cofactor>
    <text evidence="5">Binds 1 copper ion per subunit.</text>
</comment>
<feature type="binding site" evidence="5">
    <location>
        <position position="96"/>
    </location>
    <ligand>
        <name>Cu cation</name>
        <dbReference type="ChEBI" id="CHEBI:23378"/>
    </ligand>
</feature>
<keyword evidence="9" id="KW-1185">Reference proteome</keyword>
<dbReference type="GO" id="GO:0005507">
    <property type="term" value="F:copper ion binding"/>
    <property type="evidence" value="ECO:0007669"/>
    <property type="project" value="InterPro"/>
</dbReference>
<sequence length="107" mass="11544">MNRYISVFVIGMAAIAMTGQSFGEENASVQISNFAFSPEVIKVKTGTTINWINADNTAHTVTGNDGTWDSGRVKANGAYSHKFDKAGTFEYHCSYHSSMNGSVIVSP</sequence>
<evidence type="ECO:0000259" key="7">
    <source>
        <dbReference type="Pfam" id="PF13473"/>
    </source>
</evidence>
<dbReference type="Pfam" id="PF13473">
    <property type="entry name" value="Cupredoxin_1"/>
    <property type="match status" value="1"/>
</dbReference>
<dbReference type="InterPro" id="IPR028096">
    <property type="entry name" value="EfeO_Cupredoxin"/>
</dbReference>
<evidence type="ECO:0000256" key="4">
    <source>
        <dbReference type="ARBA" id="ARBA00022982"/>
    </source>
</evidence>
<keyword evidence="2" id="KW-0813">Transport</keyword>
<dbReference type="InterPro" id="IPR035668">
    <property type="entry name" value="Amicyanin"/>
</dbReference>
<evidence type="ECO:0000313" key="8">
    <source>
        <dbReference type="EMBL" id="MBB6056153.1"/>
    </source>
</evidence>
<dbReference type="Proteomes" id="UP000585721">
    <property type="component" value="Unassembled WGS sequence"/>
</dbReference>
<evidence type="ECO:0000256" key="5">
    <source>
        <dbReference type="PIRSR" id="PIRSR602386-1"/>
    </source>
</evidence>
<dbReference type="PANTHER" id="PTHR36507">
    <property type="entry name" value="BLL1555 PROTEIN"/>
    <property type="match status" value="1"/>
</dbReference>
<dbReference type="Gene3D" id="2.60.40.420">
    <property type="entry name" value="Cupredoxins - blue copper proteins"/>
    <property type="match status" value="1"/>
</dbReference>
<feature type="domain" description="EfeO-type cupredoxin-like" evidence="7">
    <location>
        <begin position="7"/>
        <end position="105"/>
    </location>
</feature>
<feature type="chain" id="PRO_5032766664" evidence="6">
    <location>
        <begin position="24"/>
        <end position="107"/>
    </location>
</feature>
<dbReference type="GO" id="GO:0042597">
    <property type="term" value="C:periplasmic space"/>
    <property type="evidence" value="ECO:0007669"/>
    <property type="project" value="UniProtKB-SubCell"/>
</dbReference>
<evidence type="ECO:0000256" key="2">
    <source>
        <dbReference type="ARBA" id="ARBA00022448"/>
    </source>
</evidence>
<evidence type="ECO:0000313" key="9">
    <source>
        <dbReference type="Proteomes" id="UP000585721"/>
    </source>
</evidence>
<dbReference type="PRINTS" id="PR00155">
    <property type="entry name" value="AMICYANIN"/>
</dbReference>
<reference evidence="8 9" key="1">
    <citation type="submission" date="2020-08" db="EMBL/GenBank/DDBJ databases">
        <title>Genomic Encyclopedia of Type Strains, Phase IV (KMG-IV): sequencing the most valuable type-strain genomes for metagenomic binning, comparative biology and taxonomic classification.</title>
        <authorList>
            <person name="Goeker M."/>
        </authorList>
    </citation>
    <scope>NUCLEOTIDE SEQUENCE [LARGE SCALE GENOMIC DNA]</scope>
    <source>
        <strain evidence="8 9">DSM 22975</strain>
    </source>
</reference>
<accession>A0A841GR90</accession>
<keyword evidence="4" id="KW-0249">Electron transport</keyword>
<feature type="binding site" evidence="5">
    <location>
        <position position="93"/>
    </location>
    <ligand>
        <name>Cu cation</name>
        <dbReference type="ChEBI" id="CHEBI:23378"/>
    </ligand>
</feature>
<feature type="signal peptide" evidence="6">
    <location>
        <begin position="1"/>
        <end position="23"/>
    </location>
</feature>
<dbReference type="InterPro" id="IPR052721">
    <property type="entry name" value="ET_Amicyanin"/>
</dbReference>
<gene>
    <name evidence="8" type="ORF">HNR75_002083</name>
</gene>
<comment type="caution">
    <text evidence="8">The sequence shown here is derived from an EMBL/GenBank/DDBJ whole genome shotgun (WGS) entry which is preliminary data.</text>
</comment>
<evidence type="ECO:0000256" key="3">
    <source>
        <dbReference type="ARBA" id="ARBA00022764"/>
    </source>
</evidence>
<evidence type="ECO:0000256" key="6">
    <source>
        <dbReference type="SAM" id="SignalP"/>
    </source>
</evidence>
<dbReference type="RefSeq" id="WP_188026876.1">
    <property type="nucleotide sequence ID" value="NZ_JACHGR010000006.1"/>
</dbReference>
<dbReference type="InterPro" id="IPR002386">
    <property type="entry name" value="Amicyanin/Pseudoazurin"/>
</dbReference>
<evidence type="ECO:0000256" key="1">
    <source>
        <dbReference type="ARBA" id="ARBA00004418"/>
    </source>
</evidence>
<protein>
    <submittedName>
        <fullName evidence="8">Plastocyanin</fullName>
    </submittedName>
</protein>